<dbReference type="Gene3D" id="3.40.50.720">
    <property type="entry name" value="NAD(P)-binding Rossmann-like Domain"/>
    <property type="match status" value="1"/>
</dbReference>
<evidence type="ECO:0000256" key="2">
    <source>
        <dbReference type="ARBA" id="ARBA00023002"/>
    </source>
</evidence>
<comment type="caution">
    <text evidence="3">The sequence shown here is derived from an EMBL/GenBank/DDBJ whole genome shotgun (WGS) entry which is preliminary data.</text>
</comment>
<evidence type="ECO:0000313" key="3">
    <source>
        <dbReference type="EMBL" id="TRW26480.1"/>
    </source>
</evidence>
<evidence type="ECO:0000313" key="4">
    <source>
        <dbReference type="Proteomes" id="UP000320643"/>
    </source>
</evidence>
<dbReference type="PROSITE" id="PS00061">
    <property type="entry name" value="ADH_SHORT"/>
    <property type="match status" value="1"/>
</dbReference>
<dbReference type="RefSeq" id="WP_143371983.1">
    <property type="nucleotide sequence ID" value="NZ_VJVZ01000002.1"/>
</dbReference>
<accession>A0A552V7Q5</accession>
<protein>
    <submittedName>
        <fullName evidence="3">Glucose 1-dehydrogenase</fullName>
        <ecNumber evidence="3">1.1.1.47</ecNumber>
    </submittedName>
</protein>
<dbReference type="InterPro" id="IPR020904">
    <property type="entry name" value="Sc_DH/Rdtase_CS"/>
</dbReference>
<dbReference type="PRINTS" id="PR00081">
    <property type="entry name" value="GDHRDH"/>
</dbReference>
<proteinExistence type="inferred from homology"/>
<reference evidence="3 4" key="1">
    <citation type="submission" date="2019-07" db="EMBL/GenBank/DDBJ databases">
        <title>Flavobacterium sp. nov., isolated from glacier ice.</title>
        <authorList>
            <person name="Liu Q."/>
            <person name="Xin Y.-H."/>
        </authorList>
    </citation>
    <scope>NUCLEOTIDE SEQUENCE [LARGE SCALE GENOMIC DNA]</scope>
    <source>
        <strain evidence="3 4">ZT4R6</strain>
    </source>
</reference>
<dbReference type="OrthoDB" id="9788235at2"/>
<comment type="similarity">
    <text evidence="1">Belongs to the short-chain dehydrogenases/reductases (SDR) family.</text>
</comment>
<dbReference type="EMBL" id="VJVZ01000002">
    <property type="protein sequence ID" value="TRW26480.1"/>
    <property type="molecule type" value="Genomic_DNA"/>
</dbReference>
<name>A0A552V7Q5_9FLAO</name>
<dbReference type="FunFam" id="3.40.50.720:FF:000084">
    <property type="entry name" value="Short-chain dehydrogenase reductase"/>
    <property type="match status" value="1"/>
</dbReference>
<dbReference type="NCBIfam" id="NF005559">
    <property type="entry name" value="PRK07231.1"/>
    <property type="match status" value="1"/>
</dbReference>
<dbReference type="Proteomes" id="UP000320643">
    <property type="component" value="Unassembled WGS sequence"/>
</dbReference>
<sequence>MKKLEGKVAIVTGSDSGIGAAIAIEYAKEGANVVVTYHTDEEGAQKTVAAIEEAGQKAIMLKIDVTLEPQITYLFSKTIETFGTVDILVNNAGVKGAGKPVVDMTTEDFNATLQANLYGPFYTCRSFAQYRKGLGGKGKIINITSVHEEIMSKNGADYNAAKGALRNFTRTLALELAEIQINVNNIGPGMIVTPMNQDILEDEEALKEKSAKVPFKRAGYPEDIAKLALFLASADSDYVTGSTYFMDGGLMLQMGAEI</sequence>
<dbReference type="InterPro" id="IPR002347">
    <property type="entry name" value="SDR_fam"/>
</dbReference>
<dbReference type="GO" id="GO:0047936">
    <property type="term" value="F:glucose 1-dehydrogenase [NAD(P)+] activity"/>
    <property type="evidence" value="ECO:0007669"/>
    <property type="project" value="UniProtKB-EC"/>
</dbReference>
<dbReference type="AlphaFoldDB" id="A0A552V7Q5"/>
<keyword evidence="2 3" id="KW-0560">Oxidoreductase</keyword>
<organism evidence="3 4">
    <name type="scientific">Flavobacterium zepuense</name>
    <dbReference type="NCBI Taxonomy" id="2593302"/>
    <lineage>
        <taxon>Bacteria</taxon>
        <taxon>Pseudomonadati</taxon>
        <taxon>Bacteroidota</taxon>
        <taxon>Flavobacteriia</taxon>
        <taxon>Flavobacteriales</taxon>
        <taxon>Flavobacteriaceae</taxon>
        <taxon>Flavobacterium</taxon>
    </lineage>
</organism>
<dbReference type="EC" id="1.1.1.47" evidence="3"/>
<dbReference type="SUPFAM" id="SSF51735">
    <property type="entry name" value="NAD(P)-binding Rossmann-fold domains"/>
    <property type="match status" value="1"/>
</dbReference>
<keyword evidence="4" id="KW-1185">Reference proteome</keyword>
<dbReference type="PANTHER" id="PTHR43639:SF1">
    <property type="entry name" value="SHORT-CHAIN DEHYDROGENASE_REDUCTASE FAMILY PROTEIN"/>
    <property type="match status" value="1"/>
</dbReference>
<dbReference type="PANTHER" id="PTHR43639">
    <property type="entry name" value="OXIDOREDUCTASE, SHORT-CHAIN DEHYDROGENASE/REDUCTASE FAMILY (AFU_ORTHOLOGUE AFUA_5G02870)"/>
    <property type="match status" value="1"/>
</dbReference>
<dbReference type="Pfam" id="PF13561">
    <property type="entry name" value="adh_short_C2"/>
    <property type="match status" value="1"/>
</dbReference>
<dbReference type="PRINTS" id="PR00080">
    <property type="entry name" value="SDRFAMILY"/>
</dbReference>
<evidence type="ECO:0000256" key="1">
    <source>
        <dbReference type="ARBA" id="ARBA00006484"/>
    </source>
</evidence>
<dbReference type="InterPro" id="IPR036291">
    <property type="entry name" value="NAD(P)-bd_dom_sf"/>
</dbReference>
<gene>
    <name evidence="3" type="ORF">FMM05_03625</name>
</gene>